<gene>
    <name evidence="8" type="ORF">G2W53_009473</name>
</gene>
<keyword evidence="9" id="KW-1185">Reference proteome</keyword>
<organism evidence="8 9">
    <name type="scientific">Senna tora</name>
    <dbReference type="NCBI Taxonomy" id="362788"/>
    <lineage>
        <taxon>Eukaryota</taxon>
        <taxon>Viridiplantae</taxon>
        <taxon>Streptophyta</taxon>
        <taxon>Embryophyta</taxon>
        <taxon>Tracheophyta</taxon>
        <taxon>Spermatophyta</taxon>
        <taxon>Magnoliopsida</taxon>
        <taxon>eudicotyledons</taxon>
        <taxon>Gunneridae</taxon>
        <taxon>Pentapetalae</taxon>
        <taxon>rosids</taxon>
        <taxon>fabids</taxon>
        <taxon>Fabales</taxon>
        <taxon>Fabaceae</taxon>
        <taxon>Caesalpinioideae</taxon>
        <taxon>Cassia clade</taxon>
        <taxon>Senna</taxon>
    </lineage>
</organism>
<keyword evidence="4 6" id="KW-1133">Transmembrane helix</keyword>
<dbReference type="InterPro" id="IPR003388">
    <property type="entry name" value="Reticulon"/>
</dbReference>
<feature type="domain" description="Reticulon" evidence="7">
    <location>
        <begin position="36"/>
        <end position="233"/>
    </location>
</feature>
<evidence type="ECO:0000313" key="9">
    <source>
        <dbReference type="Proteomes" id="UP000634136"/>
    </source>
</evidence>
<dbReference type="GO" id="GO:0009617">
    <property type="term" value="P:response to bacterium"/>
    <property type="evidence" value="ECO:0007669"/>
    <property type="project" value="InterPro"/>
</dbReference>
<dbReference type="EMBL" id="JAAIUW010000004">
    <property type="protein sequence ID" value="KAF7834614.1"/>
    <property type="molecule type" value="Genomic_DNA"/>
</dbReference>
<keyword evidence="5 6" id="KW-0472">Membrane</keyword>
<dbReference type="InterPro" id="IPR045064">
    <property type="entry name" value="Reticulon-like"/>
</dbReference>
<feature type="transmembrane region" description="Helical" evidence="6">
    <location>
        <begin position="141"/>
        <end position="166"/>
    </location>
</feature>
<comment type="subcellular location">
    <subcellularLocation>
        <location evidence="1 6">Endoplasmic reticulum membrane</location>
        <topology evidence="1 6">Multi-pass membrane protein</topology>
    </subcellularLocation>
</comment>
<evidence type="ECO:0000256" key="4">
    <source>
        <dbReference type="ARBA" id="ARBA00022989"/>
    </source>
</evidence>
<protein>
    <recommendedName>
        <fullName evidence="6">Reticulon-like protein</fullName>
    </recommendedName>
</protein>
<evidence type="ECO:0000256" key="1">
    <source>
        <dbReference type="ARBA" id="ARBA00004477"/>
    </source>
</evidence>
<dbReference type="PANTHER" id="PTHR10994">
    <property type="entry name" value="RETICULON"/>
    <property type="match status" value="1"/>
</dbReference>
<evidence type="ECO:0000256" key="3">
    <source>
        <dbReference type="ARBA" id="ARBA00022824"/>
    </source>
</evidence>
<dbReference type="AlphaFoldDB" id="A0A835C889"/>
<accession>A0A835C889</accession>
<dbReference type="PROSITE" id="PS50845">
    <property type="entry name" value="RETICULON"/>
    <property type="match status" value="1"/>
</dbReference>
<keyword evidence="3 6" id="KW-0256">Endoplasmic reticulum</keyword>
<evidence type="ECO:0000313" key="8">
    <source>
        <dbReference type="EMBL" id="KAF7834614.1"/>
    </source>
</evidence>
<sequence length="233" mass="27345">MAHNTSSDSDNEITTSRPKLFQRERPIHQVLGGGKVADVLLWRNRNVSAALLIAITVIWFLFEVVDYNFVTLLCHISITTMLLLFIWSTLGDVLKRNGPQIPDIILQDSFFQDLASTFHKRFNQLIETLLYISCGKDLPRFFLTLVSFYILSVIGNCFSFFNLLYIGNNFRYIYIVQGFLCMQTLPFMYERYEEEINNVVGDMVVELRNKYRRFDKRYLNKIPRGPVKEKKNR</sequence>
<dbReference type="Proteomes" id="UP000634136">
    <property type="component" value="Unassembled WGS sequence"/>
</dbReference>
<evidence type="ECO:0000259" key="7">
    <source>
        <dbReference type="PROSITE" id="PS50845"/>
    </source>
</evidence>
<evidence type="ECO:0000256" key="5">
    <source>
        <dbReference type="ARBA" id="ARBA00023136"/>
    </source>
</evidence>
<dbReference type="OrthoDB" id="567788at2759"/>
<feature type="transmembrane region" description="Helical" evidence="6">
    <location>
        <begin position="68"/>
        <end position="87"/>
    </location>
</feature>
<proteinExistence type="predicted"/>
<dbReference type="GO" id="GO:0005789">
    <property type="term" value="C:endoplasmic reticulum membrane"/>
    <property type="evidence" value="ECO:0007669"/>
    <property type="project" value="UniProtKB-SubCell"/>
</dbReference>
<name>A0A835C889_9FABA</name>
<dbReference type="Pfam" id="PF02453">
    <property type="entry name" value="Reticulon"/>
    <property type="match status" value="1"/>
</dbReference>
<evidence type="ECO:0000256" key="6">
    <source>
        <dbReference type="RuleBase" id="RU363132"/>
    </source>
</evidence>
<keyword evidence="2 6" id="KW-0812">Transmembrane</keyword>
<evidence type="ECO:0000256" key="2">
    <source>
        <dbReference type="ARBA" id="ARBA00022692"/>
    </source>
</evidence>
<feature type="transmembrane region" description="Helical" evidence="6">
    <location>
        <begin position="45"/>
        <end position="62"/>
    </location>
</feature>
<dbReference type="PANTHER" id="PTHR10994:SF85">
    <property type="entry name" value="RETICULON-LIKE PROTEIN B9"/>
    <property type="match status" value="1"/>
</dbReference>
<reference evidence="8" key="1">
    <citation type="submission" date="2020-09" db="EMBL/GenBank/DDBJ databases">
        <title>Genome-Enabled Discovery of Anthraquinone Biosynthesis in Senna tora.</title>
        <authorList>
            <person name="Kang S.-H."/>
            <person name="Pandey R.P."/>
            <person name="Lee C.-M."/>
            <person name="Sim J.-S."/>
            <person name="Jeong J.-T."/>
            <person name="Choi B.-S."/>
            <person name="Jung M."/>
            <person name="Ginzburg D."/>
            <person name="Zhao K."/>
            <person name="Won S.Y."/>
            <person name="Oh T.-J."/>
            <person name="Yu Y."/>
            <person name="Kim N.-H."/>
            <person name="Lee O.R."/>
            <person name="Lee T.-H."/>
            <person name="Bashyal P."/>
            <person name="Kim T.-S."/>
            <person name="Lee W.-H."/>
            <person name="Kawkins C."/>
            <person name="Kim C.-K."/>
            <person name="Kim J.S."/>
            <person name="Ahn B.O."/>
            <person name="Rhee S.Y."/>
            <person name="Sohng J.K."/>
        </authorList>
    </citation>
    <scope>NUCLEOTIDE SEQUENCE</scope>
    <source>
        <tissue evidence="8">Leaf</tissue>
    </source>
</reference>
<comment type="caution">
    <text evidence="8">The sequence shown here is derived from an EMBL/GenBank/DDBJ whole genome shotgun (WGS) entry which is preliminary data.</text>
</comment>